<dbReference type="AlphaFoldDB" id="A0ABD2ZBD9"/>
<comment type="subcellular location">
    <subcellularLocation>
        <location evidence="2">Cytoplasm</location>
    </subcellularLocation>
    <subcellularLocation>
        <location evidence="1">Nucleus</location>
    </subcellularLocation>
</comment>
<dbReference type="PANTHER" id="PTHR46094:SF1">
    <property type="entry name" value="INTEGRATOR COMPLEX SUBUNIT 9"/>
    <property type="match status" value="1"/>
</dbReference>
<sequence>MANSFCSLTSLLLYPSTFWLEVSLTDLQHYRSILLKVEDFSLFTLMKFTCLSEGKGYHFPPCHILNLCGFQLLFDCPLDLSALSVFSPLPINLSSVPDQCTSVCTCETSLDSECGRKKKQKVEKLLDASSLIHAEPWYKTVKSLRLWNISFIDVVFISSPMGMLGLPFLTRNKDFSAKVYATEATARLGKLMMEELVEMHKEILQFYGPQESSCPEWMRWNEIELLPSALKEILSGRDGEDLGGWMPLYSAADVSECMRKVQSLKYAEEACYNGTLSIKAFSSGLDIGTCNWSIISPKQNITYLSSSTFASATATKFDYNALHGSDVIIFSDFSASNVIDKKDDYNGFSPGVSKLSGEDDDRESITEFLLNTDELAEESDKLAFLCSCTLDSVKAGGSVLIPIARLGTVLQLLEHITFSLQSSNLKVPIFIISSVAEELLALLNVIPEWLCKQRQDKLYSGQPLFDFMDLLNEKRLFLFPAIHSPKLLSIWQEPCIVFCPHWSLRIGPAVHLLQRWCADENSLLVMEEGLDANITFLPFKLMAIKVLQCSFLSGMKLQKAESLMKLLKPKYVLFPEKLKQIESCLRSFSCIYYSENETFGIPKLKDCSEVDIAIDLACQLSHTKLGKENVSVARMKGELFVEQGKNRLLNGNEHSGSSQTRPFLCLGGVNLQNLLTTLQKKGITTRVEDVTTTDGSDKTYLVHVLEPKHALIEVSAARTKVSTGDESLSSNISEAICTILNVI</sequence>
<dbReference type="SUPFAM" id="SSF56281">
    <property type="entry name" value="Metallo-hydrolase/oxidoreductase"/>
    <property type="match status" value="1"/>
</dbReference>
<dbReference type="Pfam" id="PF10996">
    <property type="entry name" value="Beta-Casp"/>
    <property type="match status" value="1"/>
</dbReference>
<evidence type="ECO:0000313" key="8">
    <source>
        <dbReference type="EMBL" id="KAL3516800.1"/>
    </source>
</evidence>
<dbReference type="PANTHER" id="PTHR46094">
    <property type="entry name" value="INTEGRATOR COMPLEX SUBUNIT 9"/>
    <property type="match status" value="1"/>
</dbReference>
<evidence type="ECO:0000256" key="5">
    <source>
        <dbReference type="ARBA" id="ARBA00023242"/>
    </source>
</evidence>
<evidence type="ECO:0000256" key="6">
    <source>
        <dbReference type="SAM" id="SignalP"/>
    </source>
</evidence>
<evidence type="ECO:0000259" key="7">
    <source>
        <dbReference type="SMART" id="SM01027"/>
    </source>
</evidence>
<keyword evidence="5" id="KW-0539">Nucleus</keyword>
<name>A0ABD2ZBD9_9GENT</name>
<proteinExistence type="inferred from homology"/>
<keyword evidence="4" id="KW-0963">Cytoplasm</keyword>
<evidence type="ECO:0000256" key="2">
    <source>
        <dbReference type="ARBA" id="ARBA00004496"/>
    </source>
</evidence>
<protein>
    <recommendedName>
        <fullName evidence="7">Beta-Casp domain-containing protein</fullName>
    </recommendedName>
</protein>
<accession>A0ABD2ZBD9</accession>
<dbReference type="EMBL" id="JBJUIK010000010">
    <property type="protein sequence ID" value="KAL3516800.1"/>
    <property type="molecule type" value="Genomic_DNA"/>
</dbReference>
<keyword evidence="6" id="KW-0732">Signal</keyword>
<dbReference type="SMART" id="SM01027">
    <property type="entry name" value="Beta-Casp"/>
    <property type="match status" value="1"/>
</dbReference>
<dbReference type="InterPro" id="IPR022712">
    <property type="entry name" value="Beta_Casp"/>
</dbReference>
<feature type="chain" id="PRO_5044780095" description="Beta-Casp domain-containing protein" evidence="6">
    <location>
        <begin position="20"/>
        <end position="743"/>
    </location>
</feature>
<comment type="caution">
    <text evidence="8">The sequence shown here is derived from an EMBL/GenBank/DDBJ whole genome shotgun (WGS) entry which is preliminary data.</text>
</comment>
<evidence type="ECO:0000256" key="3">
    <source>
        <dbReference type="ARBA" id="ARBA00006861"/>
    </source>
</evidence>
<dbReference type="GO" id="GO:0005737">
    <property type="term" value="C:cytoplasm"/>
    <property type="evidence" value="ECO:0007669"/>
    <property type="project" value="UniProtKB-SubCell"/>
</dbReference>
<dbReference type="InterPro" id="IPR001279">
    <property type="entry name" value="Metallo-B-lactamas"/>
</dbReference>
<gene>
    <name evidence="8" type="ORF">ACH5RR_023702</name>
</gene>
<dbReference type="InterPro" id="IPR027074">
    <property type="entry name" value="Integrator_9su"/>
</dbReference>
<evidence type="ECO:0000256" key="1">
    <source>
        <dbReference type="ARBA" id="ARBA00004123"/>
    </source>
</evidence>
<dbReference type="InterPro" id="IPR036866">
    <property type="entry name" value="RibonucZ/Hydroxyglut_hydro"/>
</dbReference>
<feature type="domain" description="Beta-Casp" evidence="7">
    <location>
        <begin position="409"/>
        <end position="534"/>
    </location>
</feature>
<feature type="signal peptide" evidence="6">
    <location>
        <begin position="1"/>
        <end position="19"/>
    </location>
</feature>
<keyword evidence="9" id="KW-1185">Reference proteome</keyword>
<evidence type="ECO:0000256" key="4">
    <source>
        <dbReference type="ARBA" id="ARBA00022490"/>
    </source>
</evidence>
<dbReference type="Proteomes" id="UP001630127">
    <property type="component" value="Unassembled WGS sequence"/>
</dbReference>
<dbReference type="Gene3D" id="3.60.15.10">
    <property type="entry name" value="Ribonuclease Z/Hydroxyacylglutathione hydrolase-like"/>
    <property type="match status" value="1"/>
</dbReference>
<organism evidence="8 9">
    <name type="scientific">Cinchona calisaya</name>
    <dbReference type="NCBI Taxonomy" id="153742"/>
    <lineage>
        <taxon>Eukaryota</taxon>
        <taxon>Viridiplantae</taxon>
        <taxon>Streptophyta</taxon>
        <taxon>Embryophyta</taxon>
        <taxon>Tracheophyta</taxon>
        <taxon>Spermatophyta</taxon>
        <taxon>Magnoliopsida</taxon>
        <taxon>eudicotyledons</taxon>
        <taxon>Gunneridae</taxon>
        <taxon>Pentapetalae</taxon>
        <taxon>asterids</taxon>
        <taxon>lamiids</taxon>
        <taxon>Gentianales</taxon>
        <taxon>Rubiaceae</taxon>
        <taxon>Cinchonoideae</taxon>
        <taxon>Cinchoneae</taxon>
        <taxon>Cinchona</taxon>
    </lineage>
</organism>
<dbReference type="Gene3D" id="3.40.50.10890">
    <property type="match status" value="1"/>
</dbReference>
<dbReference type="GO" id="GO:0005634">
    <property type="term" value="C:nucleus"/>
    <property type="evidence" value="ECO:0007669"/>
    <property type="project" value="UniProtKB-SubCell"/>
</dbReference>
<reference evidence="8 9" key="1">
    <citation type="submission" date="2024-11" db="EMBL/GenBank/DDBJ databases">
        <title>A near-complete genome assembly of Cinchona calisaya.</title>
        <authorList>
            <person name="Lian D.C."/>
            <person name="Zhao X.W."/>
            <person name="Wei L."/>
        </authorList>
    </citation>
    <scope>NUCLEOTIDE SEQUENCE [LARGE SCALE GENOMIC DNA]</scope>
    <source>
        <tissue evidence="8">Nenye</tissue>
    </source>
</reference>
<dbReference type="Pfam" id="PF16661">
    <property type="entry name" value="Lactamase_B_6"/>
    <property type="match status" value="1"/>
</dbReference>
<evidence type="ECO:0000313" key="9">
    <source>
        <dbReference type="Proteomes" id="UP001630127"/>
    </source>
</evidence>
<comment type="similarity">
    <text evidence="3">Belongs to the metallo-beta-lactamase superfamily. RNA-metabolizing metallo-beta-lactamase-like family. INTS9 subfamily.</text>
</comment>